<name>A0ABU6YCA3_9FABA</name>
<protein>
    <submittedName>
        <fullName evidence="2">Uncharacterized protein</fullName>
    </submittedName>
</protein>
<reference evidence="2 3" key="1">
    <citation type="journal article" date="2023" name="Plants (Basel)">
        <title>Bridging the Gap: Combining Genomics and Transcriptomics Approaches to Understand Stylosanthes scabra, an Orphan Legume from the Brazilian Caatinga.</title>
        <authorList>
            <person name="Ferreira-Neto J.R.C."/>
            <person name="da Silva M.D."/>
            <person name="Binneck E."/>
            <person name="de Melo N.F."/>
            <person name="da Silva R.H."/>
            <person name="de Melo A.L.T.M."/>
            <person name="Pandolfi V."/>
            <person name="Bustamante F.O."/>
            <person name="Brasileiro-Vidal A.C."/>
            <person name="Benko-Iseppon A.M."/>
        </authorList>
    </citation>
    <scope>NUCLEOTIDE SEQUENCE [LARGE SCALE GENOMIC DNA]</scope>
    <source>
        <tissue evidence="2">Leaves</tissue>
    </source>
</reference>
<sequence>MEGEGEGFDGAKGGATTIEQEDDGKMDRGKAREGMQNARSEESREAMIETKATASATMVVEGRRCDIDIVHATAKTIVMMRSCEKKEEEVLVVVHSCGMKKKKKKKKNGEWQWRRRRCTIVMEKFVTEEREKALLAIG</sequence>
<comment type="caution">
    <text evidence="2">The sequence shown here is derived from an EMBL/GenBank/DDBJ whole genome shotgun (WGS) entry which is preliminary data.</text>
</comment>
<keyword evidence="3" id="KW-1185">Reference proteome</keyword>
<evidence type="ECO:0000256" key="1">
    <source>
        <dbReference type="SAM" id="MobiDB-lite"/>
    </source>
</evidence>
<evidence type="ECO:0000313" key="3">
    <source>
        <dbReference type="Proteomes" id="UP001341840"/>
    </source>
</evidence>
<gene>
    <name evidence="2" type="ORF">PIB30_037114</name>
</gene>
<feature type="compositionally biased region" description="Basic and acidic residues" evidence="1">
    <location>
        <begin position="23"/>
        <end position="47"/>
    </location>
</feature>
<dbReference type="Proteomes" id="UP001341840">
    <property type="component" value="Unassembled WGS sequence"/>
</dbReference>
<proteinExistence type="predicted"/>
<dbReference type="EMBL" id="JASCZI010241840">
    <property type="protein sequence ID" value="MED6207594.1"/>
    <property type="molecule type" value="Genomic_DNA"/>
</dbReference>
<accession>A0ABU6YCA3</accession>
<evidence type="ECO:0000313" key="2">
    <source>
        <dbReference type="EMBL" id="MED6207594.1"/>
    </source>
</evidence>
<feature type="region of interest" description="Disordered" evidence="1">
    <location>
        <begin position="1"/>
        <end position="47"/>
    </location>
</feature>
<organism evidence="2 3">
    <name type="scientific">Stylosanthes scabra</name>
    <dbReference type="NCBI Taxonomy" id="79078"/>
    <lineage>
        <taxon>Eukaryota</taxon>
        <taxon>Viridiplantae</taxon>
        <taxon>Streptophyta</taxon>
        <taxon>Embryophyta</taxon>
        <taxon>Tracheophyta</taxon>
        <taxon>Spermatophyta</taxon>
        <taxon>Magnoliopsida</taxon>
        <taxon>eudicotyledons</taxon>
        <taxon>Gunneridae</taxon>
        <taxon>Pentapetalae</taxon>
        <taxon>rosids</taxon>
        <taxon>fabids</taxon>
        <taxon>Fabales</taxon>
        <taxon>Fabaceae</taxon>
        <taxon>Papilionoideae</taxon>
        <taxon>50 kb inversion clade</taxon>
        <taxon>dalbergioids sensu lato</taxon>
        <taxon>Dalbergieae</taxon>
        <taxon>Pterocarpus clade</taxon>
        <taxon>Stylosanthes</taxon>
    </lineage>
</organism>